<dbReference type="Proteomes" id="UP000738349">
    <property type="component" value="Unassembled WGS sequence"/>
</dbReference>
<dbReference type="AlphaFoldDB" id="A0A9P9JIZ9"/>
<organism evidence="3 4">
    <name type="scientific">Dactylonectria macrodidyma</name>
    <dbReference type="NCBI Taxonomy" id="307937"/>
    <lineage>
        <taxon>Eukaryota</taxon>
        <taxon>Fungi</taxon>
        <taxon>Dikarya</taxon>
        <taxon>Ascomycota</taxon>
        <taxon>Pezizomycotina</taxon>
        <taxon>Sordariomycetes</taxon>
        <taxon>Hypocreomycetidae</taxon>
        <taxon>Hypocreales</taxon>
        <taxon>Nectriaceae</taxon>
        <taxon>Dactylonectria</taxon>
    </lineage>
</organism>
<feature type="compositionally biased region" description="Polar residues" evidence="1">
    <location>
        <begin position="47"/>
        <end position="61"/>
    </location>
</feature>
<dbReference type="EMBL" id="JAGMUV010000001">
    <property type="protein sequence ID" value="KAH7176427.1"/>
    <property type="molecule type" value="Genomic_DNA"/>
</dbReference>
<name>A0A9P9JIZ9_9HYPO</name>
<dbReference type="Pfam" id="PF20516">
    <property type="entry name" value="PDDEXK_12"/>
    <property type="match status" value="1"/>
</dbReference>
<feature type="region of interest" description="Disordered" evidence="1">
    <location>
        <begin position="1"/>
        <end position="63"/>
    </location>
</feature>
<accession>A0A9P9JIZ9</accession>
<evidence type="ECO:0000259" key="2">
    <source>
        <dbReference type="Pfam" id="PF20516"/>
    </source>
</evidence>
<evidence type="ECO:0000256" key="1">
    <source>
        <dbReference type="SAM" id="MobiDB-lite"/>
    </source>
</evidence>
<evidence type="ECO:0000313" key="3">
    <source>
        <dbReference type="EMBL" id="KAH7176427.1"/>
    </source>
</evidence>
<dbReference type="InterPro" id="IPR046797">
    <property type="entry name" value="PDDEXK_12"/>
</dbReference>
<evidence type="ECO:0000313" key="4">
    <source>
        <dbReference type="Proteomes" id="UP000738349"/>
    </source>
</evidence>
<proteinExistence type="predicted"/>
<sequence>MHLRSGKTPGKRNAPEDDEPFRAHKRVEEPKSEPCPSSISERPDGSSHGSLSPQKQSQVRLSPQKAYVGASAREELELAAVTYKDFNWVLRGDEYFCELRDVVGHTPSPEAVIDVVDAAAECSTNGKPKDDWNLKVHRRVLSLAFRPPDNEKTKHLVDFVSSSKASITPMYGESSISNKVDFCIFIDPIHEELLELEVASKYPIQRTDASIRDTVLDRIPNFTDFAPLNRRSIVICIEAQSPSESFDSAKLQLGQWHIAHWNSLRYMVEAQPHKVPAESRQGSPGAETIALPPFLLGIIIQSHDCLKEVCAMCCLVAILDESRSPLAFCPKRVEDSNETHLGDTSSPNAFSPSLRSQLGLWASQWLRWYKAFDSLNPTD</sequence>
<reference evidence="3" key="1">
    <citation type="journal article" date="2021" name="Nat. Commun.">
        <title>Genetic determinants of endophytism in the Arabidopsis root mycobiome.</title>
        <authorList>
            <person name="Mesny F."/>
            <person name="Miyauchi S."/>
            <person name="Thiergart T."/>
            <person name="Pickel B."/>
            <person name="Atanasova L."/>
            <person name="Karlsson M."/>
            <person name="Huettel B."/>
            <person name="Barry K.W."/>
            <person name="Haridas S."/>
            <person name="Chen C."/>
            <person name="Bauer D."/>
            <person name="Andreopoulos W."/>
            <person name="Pangilinan J."/>
            <person name="LaButti K."/>
            <person name="Riley R."/>
            <person name="Lipzen A."/>
            <person name="Clum A."/>
            <person name="Drula E."/>
            <person name="Henrissat B."/>
            <person name="Kohler A."/>
            <person name="Grigoriev I.V."/>
            <person name="Martin F.M."/>
            <person name="Hacquard S."/>
        </authorList>
    </citation>
    <scope>NUCLEOTIDE SEQUENCE</scope>
    <source>
        <strain evidence="3">MPI-CAGE-AT-0147</strain>
    </source>
</reference>
<comment type="caution">
    <text evidence="3">The sequence shown here is derived from an EMBL/GenBank/DDBJ whole genome shotgun (WGS) entry which is preliminary data.</text>
</comment>
<feature type="domain" description="PD-(D/E)XK nuclease-like" evidence="2">
    <location>
        <begin position="99"/>
        <end position="304"/>
    </location>
</feature>
<gene>
    <name evidence="3" type="ORF">EDB81DRAFT_850330</name>
</gene>
<dbReference type="OrthoDB" id="4161186at2759"/>
<protein>
    <recommendedName>
        <fullName evidence="2">PD-(D/E)XK nuclease-like domain-containing protein</fullName>
    </recommendedName>
</protein>
<feature type="compositionally biased region" description="Basic and acidic residues" evidence="1">
    <location>
        <begin position="20"/>
        <end position="32"/>
    </location>
</feature>
<keyword evidence="4" id="KW-1185">Reference proteome</keyword>